<dbReference type="Proteomes" id="UP001152799">
    <property type="component" value="Chromosome 1"/>
</dbReference>
<protein>
    <submittedName>
        <fullName evidence="3">Uncharacterized protein</fullName>
    </submittedName>
</protein>
<dbReference type="AlphaFoldDB" id="A0A9N9MCR3"/>
<feature type="compositionally biased region" description="Low complexity" evidence="2">
    <location>
        <begin position="241"/>
        <end position="253"/>
    </location>
</feature>
<dbReference type="OrthoDB" id="7475679at2759"/>
<feature type="region of interest" description="Disordered" evidence="2">
    <location>
        <begin position="161"/>
        <end position="312"/>
    </location>
</feature>
<feature type="coiled-coil region" evidence="1">
    <location>
        <begin position="870"/>
        <end position="1017"/>
    </location>
</feature>
<proteinExistence type="predicted"/>
<feature type="compositionally biased region" description="Polar residues" evidence="2">
    <location>
        <begin position="266"/>
        <end position="293"/>
    </location>
</feature>
<evidence type="ECO:0000256" key="2">
    <source>
        <dbReference type="SAM" id="MobiDB-lite"/>
    </source>
</evidence>
<feature type="coiled-coil region" evidence="1">
    <location>
        <begin position="423"/>
        <end position="485"/>
    </location>
</feature>
<feature type="compositionally biased region" description="Low complexity" evidence="2">
    <location>
        <begin position="165"/>
        <end position="179"/>
    </location>
</feature>
<name>A0A9N9MCR3_9CUCU</name>
<dbReference type="EMBL" id="OU892277">
    <property type="protein sequence ID" value="CAG9760994.1"/>
    <property type="molecule type" value="Genomic_DNA"/>
</dbReference>
<organism evidence="3 4">
    <name type="scientific">Ceutorhynchus assimilis</name>
    <name type="common">cabbage seed weevil</name>
    <dbReference type="NCBI Taxonomy" id="467358"/>
    <lineage>
        <taxon>Eukaryota</taxon>
        <taxon>Metazoa</taxon>
        <taxon>Ecdysozoa</taxon>
        <taxon>Arthropoda</taxon>
        <taxon>Hexapoda</taxon>
        <taxon>Insecta</taxon>
        <taxon>Pterygota</taxon>
        <taxon>Neoptera</taxon>
        <taxon>Endopterygota</taxon>
        <taxon>Coleoptera</taxon>
        <taxon>Polyphaga</taxon>
        <taxon>Cucujiformia</taxon>
        <taxon>Curculionidae</taxon>
        <taxon>Ceutorhynchinae</taxon>
        <taxon>Ceutorhynchus</taxon>
    </lineage>
</organism>
<keyword evidence="1" id="KW-0175">Coiled coil</keyword>
<accession>A0A9N9MCR3</accession>
<sequence>MEPQPIEPSPCELAQKSVEASGSTEFKSPFDVDSTILDETEPEPTESIVHGFLNVTVNTTVIERQMGDIEKHIEATDVVDAAVDHKKHFCEGSDSGVEVVDTVEYHRTLSSNSGVSQDCDNACARSCDSSIISCCSNYEEAYNILVRKNSTLLEDYTLRNGDVTSENGSESSSLSGSQGRCRRSNICTAKKKQTGLNDGKKSSTAGAKDRSRSKPPMTPAKNSTTPASRLRTTERLQNKPTNTSSRTNSASRSKPVPNNLELNKATPKTRSSSRSNQPNSLTCSLTKSSTQATPVEDGRWPYNRQPSSMTRSFRGTIDQKPKLSQTDSKTIEKYATLPRRKKEKEIKDEKKTINNLALVHKKPTPSKMFSSFLPKSKAKTKIYHEINIQTALTMTDIEKAFEGALVAVKDPEETDKCSKEIQVDMRARDIEKLKEQLKNLTEKYDNLVMEHKGQTEKLRETENRLKEERMEKDGLREELNNNSQRVLAILGQAEEGDSECQETSTSNSLLVLETRFQNVSQVIIQQEEEIARLNNFCRSFQLDLEKSLAAQKTLLQQHQDLEVESMELQEFLQAEKTTLTDALKETETEIKKYQQTISQKDKDLNERQEECKQLARLCEQRRLENLGLQARIGNLEAKSRELLVHQGSSVSGASVALASLIDRLNALAEELIAAYSISEQELEDVIYHNEAYNQSCSSVESTPEKSRILIDQKPSPNGKGSSFVSAVINAIKNAASGRDLSRKDSFYDRSSSTEMLDSETEPCLMMEHVLEDVVIPDGYSHNMISSGHGSMLSSRLTHSESLKDVSNIYFSRQHSEPTSLNTSFTTSDIFSLSEIFPAISLVDQVIEVDNVITRLLKVIRIIQIENEDCMGELQDQRDSLTEQVDKQKETNKLVVKQLKDWEILGARLKTEVKELMNQLSRKNNEMDSIKSELNKQREEVEKFNQDVCDLSTALAKAELEMRVKEEEVEHEIEKFQKTGAVPSPEVLARVTVYGNEIPVLKEKLAEKEKRLNELNQEFMVGKQVLTESMKEAAKEAKRQYDAIDSALEVLHSIQSVVQQCPPLSKLQRDLEEVSFQSVSSMPIIAPGDCNANAGLIQAVSNIEITPTINTTA</sequence>
<reference evidence="3" key="1">
    <citation type="submission" date="2022-01" db="EMBL/GenBank/DDBJ databases">
        <authorList>
            <person name="King R."/>
        </authorList>
    </citation>
    <scope>NUCLEOTIDE SEQUENCE</scope>
</reference>
<evidence type="ECO:0000256" key="1">
    <source>
        <dbReference type="SAM" id="Coils"/>
    </source>
</evidence>
<evidence type="ECO:0000313" key="3">
    <source>
        <dbReference type="EMBL" id="CAG9760994.1"/>
    </source>
</evidence>
<evidence type="ECO:0000313" key="4">
    <source>
        <dbReference type="Proteomes" id="UP001152799"/>
    </source>
</evidence>
<keyword evidence="4" id="KW-1185">Reference proteome</keyword>
<feature type="region of interest" description="Disordered" evidence="2">
    <location>
        <begin position="1"/>
        <end position="31"/>
    </location>
</feature>
<gene>
    <name evidence="3" type="ORF">CEUTPL_LOCUS1707</name>
</gene>
<dbReference type="Gene3D" id="1.20.1170.10">
    <property type="match status" value="1"/>
</dbReference>
<feature type="coiled-coil region" evidence="1">
    <location>
        <begin position="569"/>
        <end position="610"/>
    </location>
</feature>